<comment type="caution">
    <text evidence="1">The sequence shown here is derived from an EMBL/GenBank/DDBJ whole genome shotgun (WGS) entry which is preliminary data.</text>
</comment>
<name>A0A813CZB1_POLGL</name>
<dbReference type="PROSITE" id="PS51257">
    <property type="entry name" value="PROKAR_LIPOPROTEIN"/>
    <property type="match status" value="1"/>
</dbReference>
<organism evidence="1 2">
    <name type="scientific">Polarella glacialis</name>
    <name type="common">Dinoflagellate</name>
    <dbReference type="NCBI Taxonomy" id="89957"/>
    <lineage>
        <taxon>Eukaryota</taxon>
        <taxon>Sar</taxon>
        <taxon>Alveolata</taxon>
        <taxon>Dinophyceae</taxon>
        <taxon>Suessiales</taxon>
        <taxon>Suessiaceae</taxon>
        <taxon>Polarella</taxon>
    </lineage>
</organism>
<evidence type="ECO:0000313" key="2">
    <source>
        <dbReference type="Proteomes" id="UP000654075"/>
    </source>
</evidence>
<dbReference type="EMBL" id="CAJNNV010000053">
    <property type="protein sequence ID" value="CAE8581267.1"/>
    <property type="molecule type" value="Genomic_DNA"/>
</dbReference>
<protein>
    <submittedName>
        <fullName evidence="1">Uncharacterized protein</fullName>
    </submittedName>
</protein>
<keyword evidence="2" id="KW-1185">Reference proteome</keyword>
<reference evidence="1" key="1">
    <citation type="submission" date="2021-02" db="EMBL/GenBank/DDBJ databases">
        <authorList>
            <person name="Dougan E. K."/>
            <person name="Rhodes N."/>
            <person name="Thang M."/>
            <person name="Chan C."/>
        </authorList>
    </citation>
    <scope>NUCLEOTIDE SEQUENCE</scope>
</reference>
<accession>A0A813CZB1</accession>
<proteinExistence type="predicted"/>
<sequence length="235" mass="25620">MSRNLAMASAPLRRAPLGSAVLAAALVAASCRFCQQSVSFATVLAVPQRQPGPNKVAIDLEDRPEEEEVRQITEEEEFRDRLKEHNLTVEFSFGEPDDIVPGVTNGSPYATCFVEVQDRSQRDNHGTVQVKEILEEWVMRGDQETVGRFMSWRQSSSNTQSVRCTQTARQAVEDTFCLECVSQSPSMALGGMPGSMTGTVHPSSVMTFSGAHTCLANTGRASGFCKSGTVTLPHF</sequence>
<dbReference type="OrthoDB" id="426104at2759"/>
<dbReference type="Proteomes" id="UP000654075">
    <property type="component" value="Unassembled WGS sequence"/>
</dbReference>
<gene>
    <name evidence="1" type="ORF">PGLA1383_LOCUS296</name>
</gene>
<evidence type="ECO:0000313" key="1">
    <source>
        <dbReference type="EMBL" id="CAE8581267.1"/>
    </source>
</evidence>
<dbReference type="OMA" id="ATCFVEV"/>
<dbReference type="AlphaFoldDB" id="A0A813CZB1"/>